<keyword evidence="3" id="KW-1185">Reference proteome</keyword>
<reference evidence="2 3" key="1">
    <citation type="journal article" date="2020" name="Mol. Biol. Evol.">
        <title>Distinct Expression and Methylation Patterns for Genes with Different Fates following a Single Whole-Genome Duplication in Flowering Plants.</title>
        <authorList>
            <person name="Shi T."/>
            <person name="Rahmani R.S."/>
            <person name="Gugger P.F."/>
            <person name="Wang M."/>
            <person name="Li H."/>
            <person name="Zhang Y."/>
            <person name="Li Z."/>
            <person name="Wang Q."/>
            <person name="Van de Peer Y."/>
            <person name="Marchal K."/>
            <person name="Chen J."/>
        </authorList>
    </citation>
    <scope>NUCLEOTIDE SEQUENCE [LARGE SCALE GENOMIC DNA]</scope>
    <source>
        <tissue evidence="2">Leaf</tissue>
    </source>
</reference>
<gene>
    <name evidence="2" type="ORF">HUJ06_025965</name>
</gene>
<dbReference type="AlphaFoldDB" id="A0A822XZ60"/>
<organism evidence="2 3">
    <name type="scientific">Nelumbo nucifera</name>
    <name type="common">Sacred lotus</name>
    <dbReference type="NCBI Taxonomy" id="4432"/>
    <lineage>
        <taxon>Eukaryota</taxon>
        <taxon>Viridiplantae</taxon>
        <taxon>Streptophyta</taxon>
        <taxon>Embryophyta</taxon>
        <taxon>Tracheophyta</taxon>
        <taxon>Spermatophyta</taxon>
        <taxon>Magnoliopsida</taxon>
        <taxon>Proteales</taxon>
        <taxon>Nelumbonaceae</taxon>
        <taxon>Nelumbo</taxon>
    </lineage>
</organism>
<feature type="region of interest" description="Disordered" evidence="1">
    <location>
        <begin position="81"/>
        <end position="107"/>
    </location>
</feature>
<dbReference type="EMBL" id="DUZY01000001">
    <property type="protein sequence ID" value="DAD24501.1"/>
    <property type="molecule type" value="Genomic_DNA"/>
</dbReference>
<evidence type="ECO:0000313" key="3">
    <source>
        <dbReference type="Proteomes" id="UP000607653"/>
    </source>
</evidence>
<dbReference type="PANTHER" id="PTHR47481:SF22">
    <property type="entry name" value="RETROTRANSPOSON GAG DOMAIN-CONTAINING PROTEIN"/>
    <property type="match status" value="1"/>
</dbReference>
<dbReference type="Proteomes" id="UP000607653">
    <property type="component" value="Unassembled WGS sequence"/>
</dbReference>
<comment type="caution">
    <text evidence="2">The sequence shown here is derived from an EMBL/GenBank/DDBJ whole genome shotgun (WGS) entry which is preliminary data.</text>
</comment>
<evidence type="ECO:0008006" key="4">
    <source>
        <dbReference type="Google" id="ProtNLM"/>
    </source>
</evidence>
<evidence type="ECO:0000256" key="1">
    <source>
        <dbReference type="SAM" id="MobiDB-lite"/>
    </source>
</evidence>
<name>A0A822XZ60_NELNU</name>
<dbReference type="Pfam" id="PF14223">
    <property type="entry name" value="Retrotran_gag_2"/>
    <property type="match status" value="1"/>
</dbReference>
<evidence type="ECO:0000313" key="2">
    <source>
        <dbReference type="EMBL" id="DAD24501.1"/>
    </source>
</evidence>
<sequence length="117" mass="13028">MLSNNLVVIGENISDAELIQSILSGLGPKYESLVTTLPTDDYTFEEIQTSLLNHEIRMEHSKALSSNHLLLRPMWQHGSQHSANLIQPKINPNPGDSSKPRKPNPYIMALNAKSAIR</sequence>
<accession>A0A822XZ60</accession>
<protein>
    <recommendedName>
        <fullName evidence="4">Retrovirus-related Pol polyprotein from transposon TNT 1-94</fullName>
    </recommendedName>
</protein>
<proteinExistence type="predicted"/>
<dbReference type="PANTHER" id="PTHR47481">
    <property type="match status" value="1"/>
</dbReference>